<dbReference type="SUPFAM" id="SSF55785">
    <property type="entry name" value="PYP-like sensor domain (PAS domain)"/>
    <property type="match status" value="1"/>
</dbReference>
<evidence type="ECO:0000256" key="3">
    <source>
        <dbReference type="ARBA" id="ARBA00023223"/>
    </source>
</evidence>
<dbReference type="Gene3D" id="3.30.450.20">
    <property type="entry name" value="PAS domain"/>
    <property type="match status" value="1"/>
</dbReference>
<dbReference type="SUPFAM" id="SSF141371">
    <property type="entry name" value="PilZ domain-like"/>
    <property type="match status" value="1"/>
</dbReference>
<dbReference type="OrthoDB" id="9757640at2"/>
<dbReference type="InterPro" id="IPR009875">
    <property type="entry name" value="PilZ_domain"/>
</dbReference>
<dbReference type="EMBL" id="OUNR01000022">
    <property type="protein sequence ID" value="SPP66778.1"/>
    <property type="molecule type" value="Genomic_DNA"/>
</dbReference>
<dbReference type="CDD" id="cd02440">
    <property type="entry name" value="AdoMet_MTases"/>
    <property type="match status" value="1"/>
</dbReference>
<evidence type="ECO:0000256" key="5">
    <source>
        <dbReference type="PROSITE-ProRule" id="PRU00169"/>
    </source>
</evidence>
<comment type="function">
    <text evidence="1">Acyl transferase is part of the fatty acid reductase system required for aldehyde biosynthesis; it produces fatty acids for the luminescent reaction.</text>
</comment>
<keyword evidence="10" id="KW-1185">Reference proteome</keyword>
<dbReference type="SUPFAM" id="SSF52172">
    <property type="entry name" value="CheY-like"/>
    <property type="match status" value="1"/>
</dbReference>
<feature type="compositionally biased region" description="Low complexity" evidence="6">
    <location>
        <begin position="502"/>
        <end position="511"/>
    </location>
</feature>
<feature type="domain" description="PAS" evidence="8">
    <location>
        <begin position="138"/>
        <end position="182"/>
    </location>
</feature>
<gene>
    <name evidence="9" type="ORF">NITLEN_90033</name>
</gene>
<dbReference type="InterPro" id="IPR001789">
    <property type="entry name" value="Sig_transdc_resp-reg_receiver"/>
</dbReference>
<keyword evidence="2" id="KW-0808">Transferase</keyword>
<dbReference type="InterPro" id="IPR029063">
    <property type="entry name" value="SAM-dependent_MTases_sf"/>
</dbReference>
<evidence type="ECO:0000259" key="8">
    <source>
        <dbReference type="PROSITE" id="PS50112"/>
    </source>
</evidence>
<evidence type="ECO:0000256" key="1">
    <source>
        <dbReference type="ARBA" id="ARBA00003846"/>
    </source>
</evidence>
<dbReference type="InterPro" id="IPR029058">
    <property type="entry name" value="AB_hydrolase_fold"/>
</dbReference>
<dbReference type="GO" id="GO:0035438">
    <property type="term" value="F:cyclic-di-GMP binding"/>
    <property type="evidence" value="ECO:0007669"/>
    <property type="project" value="InterPro"/>
</dbReference>
<dbReference type="SUPFAM" id="SSF53474">
    <property type="entry name" value="alpha/beta-Hydrolases"/>
    <property type="match status" value="1"/>
</dbReference>
<dbReference type="GO" id="GO:0016746">
    <property type="term" value="F:acyltransferase activity"/>
    <property type="evidence" value="ECO:0007669"/>
    <property type="project" value="UniProtKB-KW"/>
</dbReference>
<keyword evidence="5" id="KW-0597">Phosphoprotein</keyword>
<dbReference type="Proteomes" id="UP000248168">
    <property type="component" value="Unassembled WGS sequence"/>
</dbReference>
<proteinExistence type="predicted"/>
<dbReference type="CDD" id="cd00130">
    <property type="entry name" value="PAS"/>
    <property type="match status" value="1"/>
</dbReference>
<dbReference type="NCBIfam" id="TIGR00229">
    <property type="entry name" value="sensory_box"/>
    <property type="match status" value="1"/>
</dbReference>
<dbReference type="GO" id="GO:0008218">
    <property type="term" value="P:bioluminescence"/>
    <property type="evidence" value="ECO:0007669"/>
    <property type="project" value="UniProtKB-KW"/>
</dbReference>
<dbReference type="InterPro" id="IPR035965">
    <property type="entry name" value="PAS-like_dom_sf"/>
</dbReference>
<accession>A0A330LAK2</accession>
<evidence type="ECO:0000259" key="7">
    <source>
        <dbReference type="PROSITE" id="PS50110"/>
    </source>
</evidence>
<dbReference type="Pfam" id="PF02273">
    <property type="entry name" value="Acyl_transf_2"/>
    <property type="match status" value="1"/>
</dbReference>
<reference evidence="10" key="1">
    <citation type="submission" date="2018-04" db="EMBL/GenBank/DDBJ databases">
        <authorList>
            <person name="Lucker S."/>
            <person name="Sakoula D."/>
        </authorList>
    </citation>
    <scope>NUCLEOTIDE SEQUENCE [LARGE SCALE GENOMIC DNA]</scope>
</reference>
<dbReference type="Pfam" id="PF13489">
    <property type="entry name" value="Methyltransf_23"/>
    <property type="match status" value="1"/>
</dbReference>
<dbReference type="InParanoid" id="A0A330LAK2"/>
<protein>
    <recommendedName>
        <fullName evidence="11">PAS domain S-box protein</fullName>
    </recommendedName>
</protein>
<evidence type="ECO:0000256" key="6">
    <source>
        <dbReference type="SAM" id="MobiDB-lite"/>
    </source>
</evidence>
<name>A0A330LAK2_9BACT</name>
<dbReference type="Gene3D" id="3.40.50.150">
    <property type="entry name" value="Vaccinia Virus protein VP39"/>
    <property type="match status" value="1"/>
</dbReference>
<dbReference type="CDD" id="cd00156">
    <property type="entry name" value="REC"/>
    <property type="match status" value="1"/>
</dbReference>
<keyword evidence="4" id="KW-0012">Acyltransferase</keyword>
<organism evidence="9 10">
    <name type="scientific">Nitrospira lenta</name>
    <dbReference type="NCBI Taxonomy" id="1436998"/>
    <lineage>
        <taxon>Bacteria</taxon>
        <taxon>Pseudomonadati</taxon>
        <taxon>Nitrospirota</taxon>
        <taxon>Nitrospiria</taxon>
        <taxon>Nitrospirales</taxon>
        <taxon>Nitrospiraceae</taxon>
        <taxon>Nitrospira</taxon>
    </lineage>
</organism>
<dbReference type="PANTHER" id="PTHR43861">
    <property type="entry name" value="TRANS-ACONITATE 2-METHYLTRANSFERASE-RELATED"/>
    <property type="match status" value="1"/>
</dbReference>
<dbReference type="GO" id="GO:0006355">
    <property type="term" value="P:regulation of DNA-templated transcription"/>
    <property type="evidence" value="ECO:0007669"/>
    <property type="project" value="InterPro"/>
</dbReference>
<dbReference type="InterPro" id="IPR013767">
    <property type="entry name" value="PAS_fold"/>
</dbReference>
<dbReference type="SUPFAM" id="SSF53335">
    <property type="entry name" value="S-adenosyl-L-methionine-dependent methyltransferases"/>
    <property type="match status" value="1"/>
</dbReference>
<dbReference type="InterPro" id="IPR003157">
    <property type="entry name" value="LuxD"/>
</dbReference>
<dbReference type="GO" id="GO:0000160">
    <property type="term" value="P:phosphorelay signal transduction system"/>
    <property type="evidence" value="ECO:0007669"/>
    <property type="project" value="InterPro"/>
</dbReference>
<dbReference type="Pfam" id="PF00989">
    <property type="entry name" value="PAS"/>
    <property type="match status" value="1"/>
</dbReference>
<dbReference type="Gene3D" id="3.40.50.2300">
    <property type="match status" value="1"/>
</dbReference>
<evidence type="ECO:0008006" key="11">
    <source>
        <dbReference type="Google" id="ProtNLM"/>
    </source>
</evidence>
<dbReference type="PANTHER" id="PTHR43861:SF1">
    <property type="entry name" value="TRANS-ACONITATE 2-METHYLTRANSFERASE"/>
    <property type="match status" value="1"/>
</dbReference>
<dbReference type="Pfam" id="PF00072">
    <property type="entry name" value="Response_reg"/>
    <property type="match status" value="1"/>
</dbReference>
<feature type="region of interest" description="Disordered" evidence="6">
    <location>
        <begin position="502"/>
        <end position="526"/>
    </location>
</feature>
<evidence type="ECO:0000256" key="2">
    <source>
        <dbReference type="ARBA" id="ARBA00022679"/>
    </source>
</evidence>
<evidence type="ECO:0000256" key="4">
    <source>
        <dbReference type="ARBA" id="ARBA00023315"/>
    </source>
</evidence>
<dbReference type="Gene3D" id="3.40.50.1820">
    <property type="entry name" value="alpha/beta hydrolase"/>
    <property type="match status" value="1"/>
</dbReference>
<dbReference type="SMART" id="SM00091">
    <property type="entry name" value="PAS"/>
    <property type="match status" value="1"/>
</dbReference>
<dbReference type="InterPro" id="IPR000014">
    <property type="entry name" value="PAS"/>
</dbReference>
<dbReference type="GO" id="GO:0006631">
    <property type="term" value="P:fatty acid metabolic process"/>
    <property type="evidence" value="ECO:0007669"/>
    <property type="project" value="InterPro"/>
</dbReference>
<evidence type="ECO:0000313" key="9">
    <source>
        <dbReference type="EMBL" id="SPP66778.1"/>
    </source>
</evidence>
<feature type="modified residue" description="4-aspartylphosphate" evidence="5">
    <location>
        <position position="59"/>
    </location>
</feature>
<sequence>MPQSEPIAILVVNEQADEIKLVTLSLRGFFPDCRVESVYSAEEALRWVNRAEWDLILIDERLGLQSRPSLVTTLRERLPTTEIVLQTDRSDSTAAVTALQAGANFLLFKKSPAFLTELVLYTKSAIEQRHLRATFAQTRDRHTRLLETLTDVFYEVDKDGQFVFISPGITALLGYQPEELTGAPFSKLIPSDQQAHAKYRINDRRTGPRAARRVLLELLKKHHATDSGPTRVQTEISAKGLYDARRHYTGTLGLIRDMTGHLAQTETIQRLETRLLESDRHRAIAQRLTSLSHDLHAPLSAVLTHSQRLLETIREAQLDTRLESLTVQAREASAYGDALAQAVIDAGLTEDTLDQAIAEALAPVAHLNIVQYRDTTGLSDIGSVRTIWVRVIQIVVIQAIRQMAARHTMHRLDIVTQIVTATGAPIDSAPGLFPAPAPREVEILIQETDSAATLTADLLPVSSDLIQAYEDIGQLQGRMEWLAPARQPLSIRLWLPIHEAPQTPETPEEAAPSPPEPPAAAPVDTPVEVPLPPPSDTPLQDRRMAVRAAVQLPARVTVGPSVREGTVHTLSLTGATVTLTGPLPNLSEQSAYLVFKTVVGILELHATIHERGMQTKPSDDAGERPVLAFEFSPPGETERKVLGSFIEAAQDGSLAISLEALLSQPDDVALPDQSGPDGRLVDHREGIRVRVALPVRIEGAHEQNPAARQLGLAVNFSRGGACLQAKTLPGRVGETIVLHFPHGNGQGHSQPHEPAAPDAVLPAQIVWTAPDATTPSELRPTHTEPGQRFGVRFIELPAFAEREVNRVVAQHIGSSIDLDGIAGRAAVVSARRECRNVRGQVIAITDDHARHQISPNTPIVILSPGFGCTQTDYVALSEFLALNRLRVLRYDHSNHVGQSDGDVLQTTLRSMQADLQTVLEFAHTTWPTAPLVILAEDVAARVALKVVAHRPVAHLLLLANPVLDIQTALSTEHHHDLLADYQHGLRRGSGNVWGLNVNLDQFLSDIIAGHYDTLATTVTDLSALTVPLVILNSPSAAPSMRHSFPSPDESLRALPAMPTTVSIPSALSVTGRTFDARLLASFRALFTEIARVCFSGDAQPAIHTPTNADISKQYLLERERIRIRHHVSQSTRDALWIAHLAQLPQLGALHSHARLLQELYQQALPLEPGMRILDIGCGAGEFAHTLVINHMYHLLHASHAPQRAIHYVGIDQSQETVASAEQAFTVLHQELQSMFSKVAAPTAGVTTEWGTHIPSSHDSADRIVSHLALSFTSSPLTFLRQAVRTLTQEGRLIVTCVQPHTDLATLYREQLHHAGQDELSPAAQIFLHYLGRLHEAIRHGLLHSFDRAQLSDLLTHAGATPIRIVPVLNGQLLLATARKGKSAG</sequence>
<dbReference type="InterPro" id="IPR011006">
    <property type="entry name" value="CheY-like_superfamily"/>
</dbReference>
<dbReference type="RefSeq" id="WP_121990899.1">
    <property type="nucleotide sequence ID" value="NZ_OUNR01000022.1"/>
</dbReference>
<keyword evidence="3" id="KW-0455">Luminescence</keyword>
<feature type="domain" description="Response regulatory" evidence="7">
    <location>
        <begin position="8"/>
        <end position="124"/>
    </location>
</feature>
<dbReference type="Pfam" id="PF07238">
    <property type="entry name" value="PilZ"/>
    <property type="match status" value="1"/>
</dbReference>
<dbReference type="PROSITE" id="PS50112">
    <property type="entry name" value="PAS"/>
    <property type="match status" value="1"/>
</dbReference>
<dbReference type="PROSITE" id="PS50110">
    <property type="entry name" value="RESPONSE_REGULATORY"/>
    <property type="match status" value="1"/>
</dbReference>
<evidence type="ECO:0000313" key="10">
    <source>
        <dbReference type="Proteomes" id="UP000248168"/>
    </source>
</evidence>